<sequence length="149" mass="16946">MAGALRGHHEYVVRRGGDDLSKMHRETVREEKLRLGLHIRHHLILEDIGLHVVGHEEHDKIGDLGRLRHRVDLKSVGLGLRLRLASLVQRDDRFDAAVAQVLRMGVSLAAVADDRHRLAVQKFEVRVAVVINLCHNRKHSLIRILCISL</sequence>
<reference evidence="1" key="1">
    <citation type="submission" date="2019-08" db="EMBL/GenBank/DDBJ databases">
        <authorList>
            <person name="Kucharzyk K."/>
            <person name="Murdoch R.W."/>
            <person name="Higgins S."/>
            <person name="Loffler F."/>
        </authorList>
    </citation>
    <scope>NUCLEOTIDE SEQUENCE</scope>
</reference>
<protein>
    <submittedName>
        <fullName evidence="1">Uncharacterized protein</fullName>
    </submittedName>
</protein>
<dbReference type="AlphaFoldDB" id="A0A645AUG9"/>
<proteinExistence type="predicted"/>
<gene>
    <name evidence="1" type="ORF">SDC9_103543</name>
</gene>
<name>A0A645AUG9_9ZZZZ</name>
<dbReference type="EMBL" id="VSSQ01015899">
    <property type="protein sequence ID" value="MPM56729.1"/>
    <property type="molecule type" value="Genomic_DNA"/>
</dbReference>
<evidence type="ECO:0000313" key="1">
    <source>
        <dbReference type="EMBL" id="MPM56729.1"/>
    </source>
</evidence>
<accession>A0A645AUG9</accession>
<organism evidence="1">
    <name type="scientific">bioreactor metagenome</name>
    <dbReference type="NCBI Taxonomy" id="1076179"/>
    <lineage>
        <taxon>unclassified sequences</taxon>
        <taxon>metagenomes</taxon>
        <taxon>ecological metagenomes</taxon>
    </lineage>
</organism>
<comment type="caution">
    <text evidence="1">The sequence shown here is derived from an EMBL/GenBank/DDBJ whole genome shotgun (WGS) entry which is preliminary data.</text>
</comment>